<protein>
    <submittedName>
        <fullName evidence="3">Enzyme of heme biosynthesis</fullName>
    </submittedName>
</protein>
<evidence type="ECO:0000313" key="3">
    <source>
        <dbReference type="EMBL" id="HIY68291.1"/>
    </source>
</evidence>
<dbReference type="SUPFAM" id="SSF48452">
    <property type="entry name" value="TPR-like"/>
    <property type="match status" value="1"/>
</dbReference>
<dbReference type="AlphaFoldDB" id="A0A9D1Z2B2"/>
<feature type="repeat" description="TPR" evidence="1">
    <location>
        <begin position="278"/>
        <end position="311"/>
    </location>
</feature>
<feature type="chain" id="PRO_5038758870" evidence="2">
    <location>
        <begin position="22"/>
        <end position="444"/>
    </location>
</feature>
<proteinExistence type="predicted"/>
<keyword evidence="2" id="KW-0732">Signal</keyword>
<accession>A0A9D1Z2B2</accession>
<evidence type="ECO:0000313" key="4">
    <source>
        <dbReference type="Proteomes" id="UP000886844"/>
    </source>
</evidence>
<organism evidence="3 4">
    <name type="scientific">Candidatus Alistipes intestinigallinarum</name>
    <dbReference type="NCBI Taxonomy" id="2838440"/>
    <lineage>
        <taxon>Bacteria</taxon>
        <taxon>Pseudomonadati</taxon>
        <taxon>Bacteroidota</taxon>
        <taxon>Bacteroidia</taxon>
        <taxon>Bacteroidales</taxon>
        <taxon>Rikenellaceae</taxon>
        <taxon>Alistipes</taxon>
    </lineage>
</organism>
<evidence type="ECO:0000256" key="1">
    <source>
        <dbReference type="PROSITE-ProRule" id="PRU00339"/>
    </source>
</evidence>
<dbReference type="Gene3D" id="1.25.40.10">
    <property type="entry name" value="Tetratricopeptide repeat domain"/>
    <property type="match status" value="1"/>
</dbReference>
<reference evidence="3" key="2">
    <citation type="submission" date="2021-04" db="EMBL/GenBank/DDBJ databases">
        <authorList>
            <person name="Gilroy R."/>
        </authorList>
    </citation>
    <scope>NUCLEOTIDE SEQUENCE</scope>
    <source>
        <strain evidence="3">5134</strain>
    </source>
</reference>
<dbReference type="PROSITE" id="PS50005">
    <property type="entry name" value="TPR"/>
    <property type="match status" value="1"/>
</dbReference>
<sequence length="444" mass="49621">MKNVKFLLSAACAFFAYSALAQDFSDPKYAIWGDTPEERQQNILNSNFLKESCDNKDYDAAAHYLQELLAKCPKASENTFVRGTTLYKNKINRAKTLAEKNMYIDSLMLIYDLRNEYFGNHPKRGTAYILDRKAREYLTYKPNDRKGIREAFRAAIEAGGDNTDPETVVVYFSNLCDDYKNTDEVMPDEVLAEYERLEPFFTKHPEAAEYKSQFDAAFGLSGAASCENLEKLYRAKLEAAPDDEALLAQAVGMMSRAKCDGDFYFTIAEKYYQVKPSSETAMFLAQAFQNKGDYTKARTYLNEALAVEQDPAERQKLLVRIALVGLVANDIADAASAARQARDLNPEDGVPYFVLAQCYASSAAACGGFAGQATFWAAYDTMSKAVELLPSDSEYLEHAKTSLSAFRNRFPSSEECFFNELQEGARYTVNCGTAAGVSTTVRPR</sequence>
<evidence type="ECO:0000256" key="2">
    <source>
        <dbReference type="SAM" id="SignalP"/>
    </source>
</evidence>
<dbReference type="InterPro" id="IPR019734">
    <property type="entry name" value="TPR_rpt"/>
</dbReference>
<keyword evidence="1" id="KW-0802">TPR repeat</keyword>
<name>A0A9D1Z2B2_9BACT</name>
<feature type="signal peptide" evidence="2">
    <location>
        <begin position="1"/>
        <end position="21"/>
    </location>
</feature>
<dbReference type="InterPro" id="IPR011990">
    <property type="entry name" value="TPR-like_helical_dom_sf"/>
</dbReference>
<dbReference type="Proteomes" id="UP000886844">
    <property type="component" value="Unassembled WGS sequence"/>
</dbReference>
<dbReference type="EMBL" id="DXDA01000022">
    <property type="protein sequence ID" value="HIY68291.1"/>
    <property type="molecule type" value="Genomic_DNA"/>
</dbReference>
<gene>
    <name evidence="3" type="ORF">H9828_02600</name>
</gene>
<comment type="caution">
    <text evidence="3">The sequence shown here is derived from an EMBL/GenBank/DDBJ whole genome shotgun (WGS) entry which is preliminary data.</text>
</comment>
<reference evidence="3" key="1">
    <citation type="journal article" date="2021" name="PeerJ">
        <title>Extensive microbial diversity within the chicken gut microbiome revealed by metagenomics and culture.</title>
        <authorList>
            <person name="Gilroy R."/>
            <person name="Ravi A."/>
            <person name="Getino M."/>
            <person name="Pursley I."/>
            <person name="Horton D.L."/>
            <person name="Alikhan N.F."/>
            <person name="Baker D."/>
            <person name="Gharbi K."/>
            <person name="Hall N."/>
            <person name="Watson M."/>
            <person name="Adriaenssens E.M."/>
            <person name="Foster-Nyarko E."/>
            <person name="Jarju S."/>
            <person name="Secka A."/>
            <person name="Antonio M."/>
            <person name="Oren A."/>
            <person name="Chaudhuri R.R."/>
            <person name="La Ragione R."/>
            <person name="Hildebrand F."/>
            <person name="Pallen M.J."/>
        </authorList>
    </citation>
    <scope>NUCLEOTIDE SEQUENCE</scope>
    <source>
        <strain evidence="3">5134</strain>
    </source>
</reference>